<organism evidence="2 3">
    <name type="scientific">Rhizophagus irregularis</name>
    <dbReference type="NCBI Taxonomy" id="588596"/>
    <lineage>
        <taxon>Eukaryota</taxon>
        <taxon>Fungi</taxon>
        <taxon>Fungi incertae sedis</taxon>
        <taxon>Mucoromycota</taxon>
        <taxon>Glomeromycotina</taxon>
        <taxon>Glomeromycetes</taxon>
        <taxon>Glomerales</taxon>
        <taxon>Glomeraceae</taxon>
        <taxon>Rhizophagus</taxon>
    </lineage>
</organism>
<dbReference type="AlphaFoldDB" id="A0A915YY18"/>
<evidence type="ECO:0000313" key="2">
    <source>
        <dbReference type="EMBL" id="CAB5350134.1"/>
    </source>
</evidence>
<dbReference type="OrthoDB" id="2328674at2759"/>
<dbReference type="EMBL" id="CAGKOT010000007">
    <property type="protein sequence ID" value="CAB5350134.1"/>
    <property type="molecule type" value="Genomic_DNA"/>
</dbReference>
<gene>
    <name evidence="2" type="ORF">CHRIB12_LOCUS4891</name>
</gene>
<protein>
    <submittedName>
        <fullName evidence="2">Uncharacterized protein</fullName>
    </submittedName>
</protein>
<evidence type="ECO:0000256" key="1">
    <source>
        <dbReference type="SAM" id="MobiDB-lite"/>
    </source>
</evidence>
<comment type="caution">
    <text evidence="2">The sequence shown here is derived from an EMBL/GenBank/DDBJ whole genome shotgun (WGS) entry which is preliminary data.</text>
</comment>
<reference evidence="2" key="1">
    <citation type="submission" date="2020-05" db="EMBL/GenBank/DDBJ databases">
        <authorList>
            <person name="Rincon C."/>
            <person name="Sanders R I."/>
            <person name="Robbins C."/>
            <person name="Chaturvedi A."/>
        </authorList>
    </citation>
    <scope>NUCLEOTIDE SEQUENCE</scope>
    <source>
        <strain evidence="2">CHB12</strain>
    </source>
</reference>
<name>A0A915YY18_9GLOM</name>
<feature type="region of interest" description="Disordered" evidence="1">
    <location>
        <begin position="1"/>
        <end position="23"/>
    </location>
</feature>
<dbReference type="Proteomes" id="UP000684084">
    <property type="component" value="Unassembled WGS sequence"/>
</dbReference>
<accession>A0A915YY18</accession>
<evidence type="ECO:0000313" key="3">
    <source>
        <dbReference type="Proteomes" id="UP000684084"/>
    </source>
</evidence>
<dbReference type="VEuPathDB" id="FungiDB:RhiirFUN_023023"/>
<proteinExistence type="predicted"/>
<sequence length="109" mass="12314">MPPISKMSQDAARGRRNDGDVEMNLNTDQITTEILTGRTGMLCSIEEIDNLCNEKVQKVKLIADKSIEAIEAGRKKQTDQISHLRAELINTIIEAKNKINKICEELKKY</sequence>